<keyword evidence="3" id="KW-0949">S-adenosyl-L-methionine</keyword>
<dbReference type="PANTHER" id="PTHR31009">
    <property type="entry name" value="S-ADENOSYL-L-METHIONINE:CARBOXYL METHYLTRANSFERASE FAMILY PROTEIN"/>
    <property type="match status" value="1"/>
</dbReference>
<evidence type="ECO:0000256" key="4">
    <source>
        <dbReference type="ARBA" id="ARBA00022723"/>
    </source>
</evidence>
<dbReference type="GO" id="GO:0032259">
    <property type="term" value="P:methylation"/>
    <property type="evidence" value="ECO:0007669"/>
    <property type="project" value="UniProtKB-KW"/>
</dbReference>
<keyword evidence="1" id="KW-0489">Methyltransferase</keyword>
<evidence type="ECO:0000256" key="1">
    <source>
        <dbReference type="ARBA" id="ARBA00022603"/>
    </source>
</evidence>
<name>A0A398ANX6_BRACM</name>
<protein>
    <submittedName>
        <fullName evidence="6">Uncharacterized protein</fullName>
    </submittedName>
</protein>
<dbReference type="SUPFAM" id="SSF53335">
    <property type="entry name" value="S-adenosyl-L-methionine-dependent methyltransferases"/>
    <property type="match status" value="1"/>
</dbReference>
<dbReference type="InterPro" id="IPR029063">
    <property type="entry name" value="SAM-dependent_MTases_sf"/>
</dbReference>
<dbReference type="Proteomes" id="UP000264353">
    <property type="component" value="Chromosome A1"/>
</dbReference>
<dbReference type="AlphaFoldDB" id="A0A398ANX6"/>
<dbReference type="EMBL" id="CM010628">
    <property type="protein sequence ID" value="RID79371.1"/>
    <property type="molecule type" value="Genomic_DNA"/>
</dbReference>
<keyword evidence="4" id="KW-0479">Metal-binding</keyword>
<dbReference type="GO" id="GO:0008168">
    <property type="term" value="F:methyltransferase activity"/>
    <property type="evidence" value="ECO:0007669"/>
    <property type="project" value="UniProtKB-KW"/>
</dbReference>
<dbReference type="Pfam" id="PF03492">
    <property type="entry name" value="Methyltransf_7"/>
    <property type="match status" value="1"/>
</dbReference>
<accession>A0A398ANX6</accession>
<keyword evidence="5" id="KW-0460">Magnesium</keyword>
<feature type="non-terminal residue" evidence="6">
    <location>
        <position position="1"/>
    </location>
</feature>
<evidence type="ECO:0000256" key="2">
    <source>
        <dbReference type="ARBA" id="ARBA00022679"/>
    </source>
</evidence>
<dbReference type="InterPro" id="IPR005299">
    <property type="entry name" value="MeTrfase_7"/>
</dbReference>
<dbReference type="Gene3D" id="3.40.50.150">
    <property type="entry name" value="Vaccinia Virus protein VP39"/>
    <property type="match status" value="1"/>
</dbReference>
<proteinExistence type="predicted"/>
<evidence type="ECO:0000313" key="7">
    <source>
        <dbReference type="Proteomes" id="UP000264353"/>
    </source>
</evidence>
<keyword evidence="2" id="KW-0808">Transferase</keyword>
<evidence type="ECO:0000256" key="3">
    <source>
        <dbReference type="ARBA" id="ARBA00022691"/>
    </source>
</evidence>
<gene>
    <name evidence="6" type="ORF">BRARA_A02113</name>
</gene>
<sequence>KTVFSKAQTIVVENIRKTLLNLGFPESIKYQETSRTPPEIDCCLNDLPNNDFNMTFKCATSFKENLKMDVKGRCFVSGVPGSFYSRLFPSKSLHFVLPLHFVHLACSIHWLSKVPEGLEDNKKNVYIRNPWPLSVSKSYLDPFQNDFSLFLKMRSEEVVSNGRMVLIFIGRNASDPLYRESCHYWSLLADSLLDLVSEGIVKESDVDSFNLPFYDAGEEEVREILQKEGSFEINIIETHEHLVPYKDSEEDDDETCRLKFGEMMASRKRFITVTMLVAHFGDAIIDRLFEKYAHNAAKYYIAARSCNKTTVNFVVSLSRK</sequence>
<evidence type="ECO:0000256" key="5">
    <source>
        <dbReference type="ARBA" id="ARBA00022842"/>
    </source>
</evidence>
<dbReference type="Gene3D" id="1.10.1200.270">
    <property type="entry name" value="Methyltransferase, alpha-helical capping domain"/>
    <property type="match status" value="1"/>
</dbReference>
<organism evidence="6 7">
    <name type="scientific">Brassica campestris</name>
    <name type="common">Field mustard</name>
    <dbReference type="NCBI Taxonomy" id="3711"/>
    <lineage>
        <taxon>Eukaryota</taxon>
        <taxon>Viridiplantae</taxon>
        <taxon>Streptophyta</taxon>
        <taxon>Embryophyta</taxon>
        <taxon>Tracheophyta</taxon>
        <taxon>Spermatophyta</taxon>
        <taxon>Magnoliopsida</taxon>
        <taxon>eudicotyledons</taxon>
        <taxon>Gunneridae</taxon>
        <taxon>Pentapetalae</taxon>
        <taxon>rosids</taxon>
        <taxon>malvids</taxon>
        <taxon>Brassicales</taxon>
        <taxon>Brassicaceae</taxon>
        <taxon>Brassiceae</taxon>
        <taxon>Brassica</taxon>
    </lineage>
</organism>
<dbReference type="InterPro" id="IPR042086">
    <property type="entry name" value="MeTrfase_capping"/>
</dbReference>
<evidence type="ECO:0000313" key="6">
    <source>
        <dbReference type="EMBL" id="RID79371.1"/>
    </source>
</evidence>
<reference evidence="6 7" key="1">
    <citation type="submission" date="2018-06" db="EMBL/GenBank/DDBJ databases">
        <title>WGS assembly of Brassica rapa FPsc.</title>
        <authorList>
            <person name="Bowman J."/>
            <person name="Kohchi T."/>
            <person name="Yamato K."/>
            <person name="Jenkins J."/>
            <person name="Shu S."/>
            <person name="Ishizaki K."/>
            <person name="Yamaoka S."/>
            <person name="Nishihama R."/>
            <person name="Nakamura Y."/>
            <person name="Berger F."/>
            <person name="Adam C."/>
            <person name="Aki S."/>
            <person name="Althoff F."/>
            <person name="Araki T."/>
            <person name="Arteaga-Vazquez M."/>
            <person name="Balasubrmanian S."/>
            <person name="Bauer D."/>
            <person name="Boehm C."/>
            <person name="Briginshaw L."/>
            <person name="Caballero-Perez J."/>
            <person name="Catarino B."/>
            <person name="Chen F."/>
            <person name="Chiyoda S."/>
            <person name="Chovatia M."/>
            <person name="Davies K."/>
            <person name="Delmans M."/>
            <person name="Demura T."/>
            <person name="Dierschke T."/>
            <person name="Dolan L."/>
            <person name="Dorantes-Acosta A."/>
            <person name="Eklund D."/>
            <person name="Florent S."/>
            <person name="Flores-Sandoval E."/>
            <person name="Fujiyama A."/>
            <person name="Fukuzawa H."/>
            <person name="Galik B."/>
            <person name="Grimanelli D."/>
            <person name="Grimwood J."/>
            <person name="Grossniklaus U."/>
            <person name="Hamada T."/>
            <person name="Haseloff J."/>
            <person name="Hetherington A."/>
            <person name="Higo A."/>
            <person name="Hirakawa Y."/>
            <person name="Hundley H."/>
            <person name="Ikeda Y."/>
            <person name="Inoue K."/>
            <person name="Inoue S."/>
            <person name="Ishida S."/>
            <person name="Jia Q."/>
            <person name="Kakita M."/>
            <person name="Kanazawa T."/>
            <person name="Kawai Y."/>
            <person name="Kawashima T."/>
            <person name="Kennedy M."/>
            <person name="Kinose K."/>
            <person name="Kinoshita T."/>
            <person name="Kohara Y."/>
            <person name="Koide E."/>
            <person name="Komatsu K."/>
            <person name="Kopischke S."/>
            <person name="Kubo M."/>
            <person name="Kyozuka J."/>
            <person name="Lagercrantz U."/>
            <person name="Lin S."/>
            <person name="Lindquist E."/>
            <person name="Lipzen A."/>
            <person name="Lu C."/>
            <person name="Luna E."/>
            <person name="Martienssen R."/>
            <person name="Minamino N."/>
            <person name="Mizutani M."/>
            <person name="Mizutani M."/>
            <person name="Mochizuki N."/>
            <person name="Monte I."/>
            <person name="Mosher R."/>
            <person name="Nagasaki H."/>
            <person name="Nakagami H."/>
            <person name="Naramoto S."/>
            <person name="Nishitani K."/>
            <person name="Ohtani M."/>
            <person name="Okamoto T."/>
            <person name="Okumura M."/>
            <person name="Phillips J."/>
            <person name="Pollak B."/>
            <person name="Reinders A."/>
            <person name="Roevekamp M."/>
            <person name="Sano R."/>
            <person name="Sawa S."/>
            <person name="Schmid M."/>
            <person name="Shirakawa M."/>
            <person name="Solano R."/>
            <person name="Spunde A."/>
            <person name="Suetsugu N."/>
            <person name="Sugano S."/>
            <person name="Sugiyama A."/>
            <person name="Sun R."/>
            <person name="Suzuki Y."/>
            <person name="Takenaka M."/>
            <person name="Takezawa D."/>
            <person name="Tomogane H."/>
            <person name="Tsuzuki M."/>
            <person name="Ueda T."/>
            <person name="Umeda M."/>
            <person name="Ward J."/>
            <person name="Watanabe Y."/>
            <person name="Yazaki K."/>
            <person name="Yokoyama R."/>
            <person name="Yoshitake Y."/>
            <person name="Yotsui I."/>
            <person name="Zachgo S."/>
            <person name="Schmutz J."/>
        </authorList>
    </citation>
    <scope>NUCLEOTIDE SEQUENCE [LARGE SCALE GENOMIC DNA]</scope>
    <source>
        <strain evidence="7">cv. B-3</strain>
    </source>
</reference>
<dbReference type="GO" id="GO:0046872">
    <property type="term" value="F:metal ion binding"/>
    <property type="evidence" value="ECO:0007669"/>
    <property type="project" value="UniProtKB-KW"/>
</dbReference>